<protein>
    <recommendedName>
        <fullName evidence="1">Carbohydrate kinase PfkB domain-containing protein</fullName>
    </recommendedName>
</protein>
<evidence type="ECO:0000313" key="3">
    <source>
        <dbReference type="Proteomes" id="UP000886758"/>
    </source>
</evidence>
<dbReference type="PANTHER" id="PTHR46566:SF1">
    <property type="entry name" value="1-PHOSPHOFRUCTOKINASE"/>
    <property type="match status" value="1"/>
</dbReference>
<dbReference type="Pfam" id="PF00294">
    <property type="entry name" value="PfkB"/>
    <property type="match status" value="1"/>
</dbReference>
<name>A0A9D1GRZ6_9MOLU</name>
<reference evidence="2" key="2">
    <citation type="journal article" date="2021" name="PeerJ">
        <title>Extensive microbial diversity within the chicken gut microbiome revealed by metagenomics and culture.</title>
        <authorList>
            <person name="Gilroy R."/>
            <person name="Ravi A."/>
            <person name="Getino M."/>
            <person name="Pursley I."/>
            <person name="Horton D.L."/>
            <person name="Alikhan N.F."/>
            <person name="Baker D."/>
            <person name="Gharbi K."/>
            <person name="Hall N."/>
            <person name="Watson M."/>
            <person name="Adriaenssens E.M."/>
            <person name="Foster-Nyarko E."/>
            <person name="Jarju S."/>
            <person name="Secka A."/>
            <person name="Antonio M."/>
            <person name="Oren A."/>
            <person name="Chaudhuri R.R."/>
            <person name="La Ragione R."/>
            <person name="Hildebrand F."/>
            <person name="Pallen M.J."/>
        </authorList>
    </citation>
    <scope>NUCLEOTIDE SEQUENCE</scope>
    <source>
        <strain evidence="2">ChiW17-6978</strain>
    </source>
</reference>
<dbReference type="GO" id="GO:0005829">
    <property type="term" value="C:cytosol"/>
    <property type="evidence" value="ECO:0007669"/>
    <property type="project" value="TreeGrafter"/>
</dbReference>
<gene>
    <name evidence="2" type="ORF">IAD46_05625</name>
</gene>
<reference evidence="2" key="1">
    <citation type="submission" date="2020-10" db="EMBL/GenBank/DDBJ databases">
        <authorList>
            <person name="Gilroy R."/>
        </authorList>
    </citation>
    <scope>NUCLEOTIDE SEQUENCE</scope>
    <source>
        <strain evidence="2">ChiW17-6978</strain>
    </source>
</reference>
<comment type="caution">
    <text evidence="2">The sequence shown here is derived from an EMBL/GenBank/DDBJ whole genome shotgun (WGS) entry which is preliminary data.</text>
</comment>
<dbReference type="PANTHER" id="PTHR46566">
    <property type="entry name" value="1-PHOSPHOFRUCTOKINASE-RELATED"/>
    <property type="match status" value="1"/>
</dbReference>
<dbReference type="GO" id="GO:0008443">
    <property type="term" value="F:phosphofructokinase activity"/>
    <property type="evidence" value="ECO:0007669"/>
    <property type="project" value="TreeGrafter"/>
</dbReference>
<proteinExistence type="predicted"/>
<dbReference type="AlphaFoldDB" id="A0A9D1GRZ6"/>
<dbReference type="EMBL" id="DVLF01000177">
    <property type="protein sequence ID" value="HIT50490.1"/>
    <property type="molecule type" value="Genomic_DNA"/>
</dbReference>
<sequence length="263" mass="29666">MIYLIGLNPALDCYETLPTIELGKKNVVDRQTFVCGGKAVNLALMLKKLKTPSKLLLAAGGFTGDFLVRELKTNEIDFRLFWQKTPTRINFKLKTTEETSFDLKSKVEKETLKEMRHYLEENVTQNDIVVASGAAEEEDYRFLLTHLIGKTVLDVDGKLLRNLLDLKPWLIKPNEEELSACFEPEEPSLDYFLSQGVETVLATFGSSGSLLKRSDQTFMLPALTTTVLTTVGCGDCYLAAFLSYFLKGYSYQEAFFWVPSPLL</sequence>
<accession>A0A9D1GRZ6</accession>
<dbReference type="Proteomes" id="UP000886758">
    <property type="component" value="Unassembled WGS sequence"/>
</dbReference>
<dbReference type="Gene3D" id="3.40.1190.20">
    <property type="match status" value="1"/>
</dbReference>
<organism evidence="2 3">
    <name type="scientific">Candidatus Pelethenecus faecipullorum</name>
    <dbReference type="NCBI Taxonomy" id="2840900"/>
    <lineage>
        <taxon>Bacteria</taxon>
        <taxon>Bacillati</taxon>
        <taxon>Mycoplasmatota</taxon>
        <taxon>Mollicutes</taxon>
        <taxon>Candidatus Pelethenecus</taxon>
    </lineage>
</organism>
<dbReference type="InterPro" id="IPR029056">
    <property type="entry name" value="Ribokinase-like"/>
</dbReference>
<dbReference type="SUPFAM" id="SSF53613">
    <property type="entry name" value="Ribokinase-like"/>
    <property type="match status" value="1"/>
</dbReference>
<dbReference type="InterPro" id="IPR011611">
    <property type="entry name" value="PfkB_dom"/>
</dbReference>
<feature type="domain" description="Carbohydrate kinase PfkB" evidence="1">
    <location>
        <begin position="23"/>
        <end position="255"/>
    </location>
</feature>
<evidence type="ECO:0000313" key="2">
    <source>
        <dbReference type="EMBL" id="HIT50490.1"/>
    </source>
</evidence>
<evidence type="ECO:0000259" key="1">
    <source>
        <dbReference type="Pfam" id="PF00294"/>
    </source>
</evidence>